<dbReference type="InterPro" id="IPR041588">
    <property type="entry name" value="Integrase_H2C2"/>
</dbReference>
<dbReference type="EMBL" id="QJKJ01006777">
    <property type="protein sequence ID" value="RDX85525.1"/>
    <property type="molecule type" value="Genomic_DNA"/>
</dbReference>
<gene>
    <name evidence="2" type="ORF">CR513_33277</name>
</gene>
<protein>
    <recommendedName>
        <fullName evidence="1">Integrase zinc-binding domain-containing protein</fullName>
    </recommendedName>
</protein>
<evidence type="ECO:0000313" key="2">
    <source>
        <dbReference type="EMBL" id="RDX85525.1"/>
    </source>
</evidence>
<dbReference type="Gene3D" id="1.10.340.70">
    <property type="match status" value="1"/>
</dbReference>
<dbReference type="SUPFAM" id="SSF53098">
    <property type="entry name" value="Ribonuclease H-like"/>
    <property type="match status" value="1"/>
</dbReference>
<proteinExistence type="predicted"/>
<comment type="caution">
    <text evidence="2">The sequence shown here is derived from an EMBL/GenBank/DDBJ whole genome shotgun (WGS) entry which is preliminary data.</text>
</comment>
<dbReference type="AlphaFoldDB" id="A0A371G4N1"/>
<dbReference type="PANTHER" id="PTHR35046">
    <property type="entry name" value="ZINC KNUCKLE (CCHC-TYPE) FAMILY PROTEIN"/>
    <property type="match status" value="1"/>
</dbReference>
<dbReference type="Gene3D" id="3.30.420.10">
    <property type="entry name" value="Ribonuclease H-like superfamily/Ribonuclease H"/>
    <property type="match status" value="1"/>
</dbReference>
<accession>A0A371G4N1</accession>
<dbReference type="OrthoDB" id="1938712at2759"/>
<reference evidence="2" key="1">
    <citation type="submission" date="2018-05" db="EMBL/GenBank/DDBJ databases">
        <title>Draft genome of Mucuna pruriens seed.</title>
        <authorList>
            <person name="Nnadi N.E."/>
            <person name="Vos R."/>
            <person name="Hasami M.H."/>
            <person name="Devisetty U.K."/>
            <person name="Aguiy J.C."/>
        </authorList>
    </citation>
    <scope>NUCLEOTIDE SEQUENCE [LARGE SCALE GENOMIC DNA]</scope>
    <source>
        <strain evidence="2">JCA_2017</strain>
    </source>
</reference>
<dbReference type="Pfam" id="PF17921">
    <property type="entry name" value="Integrase_H2C2"/>
    <property type="match status" value="1"/>
</dbReference>
<dbReference type="InterPro" id="IPR012337">
    <property type="entry name" value="RNaseH-like_sf"/>
</dbReference>
<evidence type="ECO:0000313" key="3">
    <source>
        <dbReference type="Proteomes" id="UP000257109"/>
    </source>
</evidence>
<organism evidence="2 3">
    <name type="scientific">Mucuna pruriens</name>
    <name type="common">Velvet bean</name>
    <name type="synonym">Dolichos pruriens</name>
    <dbReference type="NCBI Taxonomy" id="157652"/>
    <lineage>
        <taxon>Eukaryota</taxon>
        <taxon>Viridiplantae</taxon>
        <taxon>Streptophyta</taxon>
        <taxon>Embryophyta</taxon>
        <taxon>Tracheophyta</taxon>
        <taxon>Spermatophyta</taxon>
        <taxon>Magnoliopsida</taxon>
        <taxon>eudicotyledons</taxon>
        <taxon>Gunneridae</taxon>
        <taxon>Pentapetalae</taxon>
        <taxon>rosids</taxon>
        <taxon>fabids</taxon>
        <taxon>Fabales</taxon>
        <taxon>Fabaceae</taxon>
        <taxon>Papilionoideae</taxon>
        <taxon>50 kb inversion clade</taxon>
        <taxon>NPAAA clade</taxon>
        <taxon>indigoferoid/millettioid clade</taxon>
        <taxon>Phaseoleae</taxon>
        <taxon>Mucuna</taxon>
    </lineage>
</organism>
<dbReference type="InterPro" id="IPR036397">
    <property type="entry name" value="RNaseH_sf"/>
</dbReference>
<dbReference type="PANTHER" id="PTHR35046:SF9">
    <property type="entry name" value="RNA-DIRECTED DNA POLYMERASE"/>
    <property type="match status" value="1"/>
</dbReference>
<dbReference type="GO" id="GO:0003676">
    <property type="term" value="F:nucleic acid binding"/>
    <property type="evidence" value="ECO:0007669"/>
    <property type="project" value="InterPro"/>
</dbReference>
<feature type="domain" description="Integrase zinc-binding" evidence="1">
    <location>
        <begin position="32"/>
        <end position="87"/>
    </location>
</feature>
<feature type="non-terminal residue" evidence="2">
    <location>
        <position position="1"/>
    </location>
</feature>
<evidence type="ECO:0000259" key="1">
    <source>
        <dbReference type="Pfam" id="PF17921"/>
    </source>
</evidence>
<keyword evidence="3" id="KW-1185">Reference proteome</keyword>
<dbReference type="Proteomes" id="UP000257109">
    <property type="component" value="Unassembled WGS sequence"/>
</dbReference>
<sequence length="184" mass="21225">MTFRKPIIIVLSHLMEVSLGMKEKKLCVPKSSIKVLLVKEAHKGGLMGRFSVRKKYEALAKNFYWPKIKSNVHHVCEKCLTCKMAKSKTSSKGLCTFLPILIAPWINICMDFVLGLPRTQKGRDSIFVIVDRFSKMAHYIPCHKSDNSYHIANLFFREVMLHGLPKSMVSHRDSKFLSHFWKTL</sequence>
<name>A0A371G4N1_MUCPR</name>
<dbReference type="STRING" id="157652.A0A371G4N1"/>